<feature type="transmembrane region" description="Helical" evidence="1">
    <location>
        <begin position="77"/>
        <end position="94"/>
    </location>
</feature>
<dbReference type="RefSeq" id="WP_379803753.1">
    <property type="nucleotide sequence ID" value="NZ_JBHUOL010000006.1"/>
</dbReference>
<evidence type="ECO:0000256" key="1">
    <source>
        <dbReference type="SAM" id="Phobius"/>
    </source>
</evidence>
<keyword evidence="1" id="KW-0472">Membrane</keyword>
<evidence type="ECO:0000313" key="3">
    <source>
        <dbReference type="Proteomes" id="UP001597549"/>
    </source>
</evidence>
<proteinExistence type="predicted"/>
<name>A0ABW5Z419_9FLAO</name>
<comment type="caution">
    <text evidence="2">The sequence shown here is derived from an EMBL/GenBank/DDBJ whole genome shotgun (WGS) entry which is preliminary data.</text>
</comment>
<sequence>MKYLHRNLNYVSKVIECILFFQNEKVKLYLTALVCRKLLSKLIALENSIPNLKQISTSVFIKPIINKEPCLNKQDHYYVFNNLKVIISALYIQLDDCNTKNKKISITVFHPYKATLGLFTVIHTIVILVIGEIAYKKNIKHIMFKPIPKKTNGLLQLIEIDEFIKYLYASMAYKREKLQTFLGQNH</sequence>
<dbReference type="Proteomes" id="UP001597549">
    <property type="component" value="Unassembled WGS sequence"/>
</dbReference>
<reference evidence="3" key="1">
    <citation type="journal article" date="2019" name="Int. J. Syst. Evol. Microbiol.">
        <title>The Global Catalogue of Microorganisms (GCM) 10K type strain sequencing project: providing services to taxonomists for standard genome sequencing and annotation.</title>
        <authorList>
            <consortium name="The Broad Institute Genomics Platform"/>
            <consortium name="The Broad Institute Genome Sequencing Center for Infectious Disease"/>
            <person name="Wu L."/>
            <person name="Ma J."/>
        </authorList>
    </citation>
    <scope>NUCLEOTIDE SEQUENCE [LARGE SCALE GENOMIC DNA]</scope>
    <source>
        <strain evidence="3">KCTC 52644</strain>
    </source>
</reference>
<keyword evidence="3" id="KW-1185">Reference proteome</keyword>
<feature type="transmembrane region" description="Helical" evidence="1">
    <location>
        <begin position="114"/>
        <end position="135"/>
    </location>
</feature>
<protein>
    <submittedName>
        <fullName evidence="2">Uncharacterized protein</fullName>
    </submittedName>
</protein>
<dbReference type="EMBL" id="JBHUOL010000006">
    <property type="protein sequence ID" value="MFD2907507.1"/>
    <property type="molecule type" value="Genomic_DNA"/>
</dbReference>
<keyword evidence="1" id="KW-1133">Transmembrane helix</keyword>
<keyword evidence="1" id="KW-0812">Transmembrane</keyword>
<evidence type="ECO:0000313" key="2">
    <source>
        <dbReference type="EMBL" id="MFD2907507.1"/>
    </source>
</evidence>
<gene>
    <name evidence="2" type="ORF">ACFSX9_02045</name>
</gene>
<accession>A0ABW5Z419</accession>
<organism evidence="2 3">
    <name type="scientific">Flavobacterium ardleyense</name>
    <dbReference type="NCBI Taxonomy" id="2038737"/>
    <lineage>
        <taxon>Bacteria</taxon>
        <taxon>Pseudomonadati</taxon>
        <taxon>Bacteroidota</taxon>
        <taxon>Flavobacteriia</taxon>
        <taxon>Flavobacteriales</taxon>
        <taxon>Flavobacteriaceae</taxon>
        <taxon>Flavobacterium</taxon>
    </lineage>
</organism>